<name>A0A2B7ZM02_9EURO</name>
<reference evidence="2 3" key="1">
    <citation type="submission" date="2017-10" db="EMBL/GenBank/DDBJ databases">
        <title>Comparative genomics in systemic dimorphic fungi from Ajellomycetaceae.</title>
        <authorList>
            <person name="Munoz J.F."/>
            <person name="Mcewen J.G."/>
            <person name="Clay O.K."/>
            <person name="Cuomo C.A."/>
        </authorList>
    </citation>
    <scope>NUCLEOTIDE SEQUENCE [LARGE SCALE GENOMIC DNA]</scope>
    <source>
        <strain evidence="2 3">UAMH4076</strain>
    </source>
</reference>
<feature type="region of interest" description="Disordered" evidence="1">
    <location>
        <begin position="185"/>
        <end position="434"/>
    </location>
</feature>
<evidence type="ECO:0000313" key="2">
    <source>
        <dbReference type="EMBL" id="PGH33837.1"/>
    </source>
</evidence>
<feature type="compositionally biased region" description="Low complexity" evidence="1">
    <location>
        <begin position="372"/>
        <end position="385"/>
    </location>
</feature>
<evidence type="ECO:0000256" key="1">
    <source>
        <dbReference type="SAM" id="MobiDB-lite"/>
    </source>
</evidence>
<evidence type="ECO:0000313" key="3">
    <source>
        <dbReference type="Proteomes" id="UP000226031"/>
    </source>
</evidence>
<feature type="compositionally biased region" description="Low complexity" evidence="1">
    <location>
        <begin position="324"/>
        <end position="337"/>
    </location>
</feature>
<feature type="region of interest" description="Disordered" evidence="1">
    <location>
        <begin position="1"/>
        <end position="98"/>
    </location>
</feature>
<keyword evidence="3" id="KW-1185">Reference proteome</keyword>
<feature type="compositionally biased region" description="Polar residues" evidence="1">
    <location>
        <begin position="349"/>
        <end position="363"/>
    </location>
</feature>
<organism evidence="2 3">
    <name type="scientific">[Emmonsia] crescens</name>
    <dbReference type="NCBI Taxonomy" id="73230"/>
    <lineage>
        <taxon>Eukaryota</taxon>
        <taxon>Fungi</taxon>
        <taxon>Dikarya</taxon>
        <taxon>Ascomycota</taxon>
        <taxon>Pezizomycotina</taxon>
        <taxon>Eurotiomycetes</taxon>
        <taxon>Eurotiomycetidae</taxon>
        <taxon>Onygenales</taxon>
        <taxon>Ajellomycetaceae</taxon>
        <taxon>Emergomyces</taxon>
    </lineage>
</organism>
<comment type="caution">
    <text evidence="2">The sequence shown here is derived from an EMBL/GenBank/DDBJ whole genome shotgun (WGS) entry which is preliminary data.</text>
</comment>
<dbReference type="VEuPathDB" id="FungiDB:EMCG_01748"/>
<dbReference type="AlphaFoldDB" id="A0A2B7ZM02"/>
<protein>
    <submittedName>
        <fullName evidence="2">Uncharacterized protein</fullName>
    </submittedName>
</protein>
<feature type="compositionally biased region" description="Polar residues" evidence="1">
    <location>
        <begin position="235"/>
        <end position="276"/>
    </location>
</feature>
<gene>
    <name evidence="2" type="ORF">GX50_03316</name>
</gene>
<dbReference type="EMBL" id="PDND01000053">
    <property type="protein sequence ID" value="PGH33837.1"/>
    <property type="molecule type" value="Genomic_DNA"/>
</dbReference>
<feature type="compositionally biased region" description="Low complexity" evidence="1">
    <location>
        <begin position="306"/>
        <end position="316"/>
    </location>
</feature>
<proteinExistence type="predicted"/>
<feature type="compositionally biased region" description="Basic and acidic residues" evidence="1">
    <location>
        <begin position="185"/>
        <end position="232"/>
    </location>
</feature>
<dbReference type="Proteomes" id="UP000226031">
    <property type="component" value="Unassembled WGS sequence"/>
</dbReference>
<sequence length="434" mass="49747">MSSRDDLGENFPWPHGQFNEDGPALTNVPSPFGPDESFPDLAQDAPATEQAASTPTQKTKKRKLPNEEDAETTQAGPSKRRKTKGDSNEPNIFNVKQHVDTDIKIQSIRAADPIQCKPCKRAEEPCYHAHPVTGQWYERGMDMNESRIKIRVLEQKLMEIERLQKRIEDLEKRLEEDYQDDRIGLERTQREEEEKEQRNVEDAERLEEEKYQERYDKIYEEEKVKQLKDKPITKNPDQSQTQLQPSTQVHSSQQNPYVDNLNQPGTHEPSLSTTFGYTAGPTRPGQFPGYYSNDDFTPAESLQIKPPLTAPRRAQPQPRPRPRQPQQRRSGPRQPLPMTDYMGEPTFIQPRNSDVQPNVQHAFSQDFPPGEPQFQRQPQGQTPHQQGKRINDQPPQNTQLSQDQAPDANSSHSDADVEIGSPPFDDVTKSLSWE</sequence>
<feature type="compositionally biased region" description="Polar residues" evidence="1">
    <location>
        <begin position="393"/>
        <end position="412"/>
    </location>
</feature>
<accession>A0A2B7ZM02</accession>